<dbReference type="RefSeq" id="WP_321536825.1">
    <property type="nucleotide sequence ID" value="NZ_JARGDL010000025.1"/>
</dbReference>
<feature type="domain" description="ATP synthase epsilon subunit C-terminal" evidence="13">
    <location>
        <begin position="87"/>
        <end position="130"/>
    </location>
</feature>
<dbReference type="InterPro" id="IPR020546">
    <property type="entry name" value="ATP_synth_F1_dsu/esu_N"/>
</dbReference>
<dbReference type="InterPro" id="IPR036794">
    <property type="entry name" value="ATP_F1_dsu/esu_C_sf"/>
</dbReference>
<gene>
    <name evidence="10 15" type="primary">atpC</name>
    <name evidence="15" type="ORF">P0M35_12895</name>
</gene>
<reference evidence="15" key="1">
    <citation type="submission" date="2023-03" db="EMBL/GenBank/DDBJ databases">
        <title>Stygiobacter electus gen. nov., sp. nov., facultatively anaerobic thermotolerant bacterium of the class Ignavibacteria from a well of Yessentuki mineral water deposit.</title>
        <authorList>
            <person name="Podosokorskaya O.A."/>
            <person name="Elcheninov A.G."/>
            <person name="Petrova N.F."/>
            <person name="Zavarzina D.G."/>
            <person name="Kublanov I.V."/>
            <person name="Merkel A.Y."/>
        </authorList>
    </citation>
    <scope>NUCLEOTIDE SEQUENCE</scope>
    <source>
        <strain evidence="15">09-Me</strain>
    </source>
</reference>
<protein>
    <recommendedName>
        <fullName evidence="10">ATP synthase epsilon chain</fullName>
    </recommendedName>
    <alternativeName>
        <fullName evidence="10">ATP synthase F1 sector epsilon subunit</fullName>
    </alternativeName>
    <alternativeName>
        <fullName evidence="10">F-ATPase epsilon subunit</fullName>
    </alternativeName>
</protein>
<comment type="subcellular location">
    <subcellularLocation>
        <location evidence="2 10">Cell membrane</location>
        <topology evidence="2 10">Peripheral membrane protein</topology>
    </subcellularLocation>
</comment>
<dbReference type="GO" id="GO:0046933">
    <property type="term" value="F:proton-transporting ATP synthase activity, rotational mechanism"/>
    <property type="evidence" value="ECO:0007669"/>
    <property type="project" value="UniProtKB-UniRule"/>
</dbReference>
<dbReference type="Pfam" id="PF02823">
    <property type="entry name" value="ATP-synt_DE_N"/>
    <property type="match status" value="1"/>
</dbReference>
<keyword evidence="12" id="KW-0175">Coiled coil</keyword>
<keyword evidence="10" id="KW-0375">Hydrogen ion transport</keyword>
<comment type="function">
    <text evidence="1 10">Produces ATP from ADP in the presence of a proton gradient across the membrane.</text>
</comment>
<proteinExistence type="inferred from homology"/>
<evidence type="ECO:0000256" key="7">
    <source>
        <dbReference type="ARBA" id="ARBA00023136"/>
    </source>
</evidence>
<sequence>MKEINLEIITPSKQAYKGIVKSITVPGSLGSFQVLFNHAPLLSTFEIGKIKIVNQADEETEFTTGGGTIEVIDNKILILADSLETKEEIDLERAKSSYQRAKERLANRKADIDILRAEASLQRALNRIKFVGGSI</sequence>
<keyword evidence="10" id="KW-1003">Cell membrane</keyword>
<evidence type="ECO:0000256" key="6">
    <source>
        <dbReference type="ARBA" id="ARBA00023065"/>
    </source>
</evidence>
<comment type="caution">
    <text evidence="15">The sequence shown here is derived from an EMBL/GenBank/DDBJ whole genome shotgun (WGS) entry which is preliminary data.</text>
</comment>
<keyword evidence="6 10" id="KW-0406">Ion transport</keyword>
<comment type="similarity">
    <text evidence="3 10 11">Belongs to the ATPase epsilon chain family.</text>
</comment>
<dbReference type="PANTHER" id="PTHR13822">
    <property type="entry name" value="ATP SYNTHASE DELTA/EPSILON CHAIN"/>
    <property type="match status" value="1"/>
</dbReference>
<keyword evidence="16" id="KW-1185">Reference proteome</keyword>
<dbReference type="SUPFAM" id="SSF51344">
    <property type="entry name" value="Epsilon subunit of F1F0-ATP synthase N-terminal domain"/>
    <property type="match status" value="1"/>
</dbReference>
<dbReference type="GO" id="GO:0045259">
    <property type="term" value="C:proton-transporting ATP synthase complex"/>
    <property type="evidence" value="ECO:0007669"/>
    <property type="project" value="UniProtKB-KW"/>
</dbReference>
<comment type="subunit">
    <text evidence="4 10 11">F-type ATPases have 2 components, CF(1) - the catalytic core - and CF(0) - the membrane proton channel. CF(1) has five subunits: alpha(3), beta(3), gamma(1), delta(1), epsilon(1). CF(0) has three main subunits: a, b and c.</text>
</comment>
<dbReference type="SUPFAM" id="SSF46604">
    <property type="entry name" value="Epsilon subunit of F1F0-ATP synthase C-terminal domain"/>
    <property type="match status" value="1"/>
</dbReference>
<keyword evidence="8 10" id="KW-0139">CF(1)</keyword>
<evidence type="ECO:0000256" key="12">
    <source>
        <dbReference type="SAM" id="Coils"/>
    </source>
</evidence>
<dbReference type="Gene3D" id="1.20.5.440">
    <property type="entry name" value="ATP synthase delta/epsilon subunit, C-terminal domain"/>
    <property type="match status" value="1"/>
</dbReference>
<dbReference type="Pfam" id="PF00401">
    <property type="entry name" value="ATP-synt_DE"/>
    <property type="match status" value="1"/>
</dbReference>
<evidence type="ECO:0000256" key="3">
    <source>
        <dbReference type="ARBA" id="ARBA00005712"/>
    </source>
</evidence>
<evidence type="ECO:0000256" key="11">
    <source>
        <dbReference type="RuleBase" id="RU003656"/>
    </source>
</evidence>
<dbReference type="AlphaFoldDB" id="A0AAE3P2J1"/>
<evidence type="ECO:0000259" key="14">
    <source>
        <dbReference type="Pfam" id="PF02823"/>
    </source>
</evidence>
<dbReference type="GO" id="GO:0005886">
    <property type="term" value="C:plasma membrane"/>
    <property type="evidence" value="ECO:0007669"/>
    <property type="project" value="UniProtKB-SubCell"/>
</dbReference>
<keyword evidence="5 10" id="KW-0813">Transport</keyword>
<dbReference type="InterPro" id="IPR001469">
    <property type="entry name" value="ATP_synth_F1_dsu/esu"/>
</dbReference>
<name>A0AAE3P2J1_9BACT</name>
<evidence type="ECO:0000256" key="9">
    <source>
        <dbReference type="ARBA" id="ARBA00023310"/>
    </source>
</evidence>
<feature type="domain" description="ATP synthase F1 complex delta/epsilon subunit N-terminal" evidence="14">
    <location>
        <begin position="5"/>
        <end position="82"/>
    </location>
</feature>
<evidence type="ECO:0000313" key="16">
    <source>
        <dbReference type="Proteomes" id="UP001221302"/>
    </source>
</evidence>
<dbReference type="Proteomes" id="UP001221302">
    <property type="component" value="Unassembled WGS sequence"/>
</dbReference>
<evidence type="ECO:0000256" key="10">
    <source>
        <dbReference type="HAMAP-Rule" id="MF_00530"/>
    </source>
</evidence>
<dbReference type="NCBIfam" id="TIGR01216">
    <property type="entry name" value="ATP_synt_epsi"/>
    <property type="match status" value="1"/>
</dbReference>
<keyword evidence="7 10" id="KW-0472">Membrane</keyword>
<dbReference type="InterPro" id="IPR036771">
    <property type="entry name" value="ATPsynth_dsu/esu_N"/>
</dbReference>
<evidence type="ECO:0000256" key="5">
    <source>
        <dbReference type="ARBA" id="ARBA00022448"/>
    </source>
</evidence>
<evidence type="ECO:0000256" key="8">
    <source>
        <dbReference type="ARBA" id="ARBA00023196"/>
    </source>
</evidence>
<evidence type="ECO:0000256" key="2">
    <source>
        <dbReference type="ARBA" id="ARBA00004202"/>
    </source>
</evidence>
<feature type="coiled-coil region" evidence="12">
    <location>
        <begin position="84"/>
        <end position="118"/>
    </location>
</feature>
<dbReference type="HAMAP" id="MF_00530">
    <property type="entry name" value="ATP_synth_epsil_bac"/>
    <property type="match status" value="1"/>
</dbReference>
<keyword evidence="9 10" id="KW-0066">ATP synthesis</keyword>
<evidence type="ECO:0000256" key="4">
    <source>
        <dbReference type="ARBA" id="ARBA00011648"/>
    </source>
</evidence>
<dbReference type="InterPro" id="IPR020547">
    <property type="entry name" value="ATP_synth_F1_esu_C"/>
</dbReference>
<evidence type="ECO:0000313" key="15">
    <source>
        <dbReference type="EMBL" id="MDF1613055.1"/>
    </source>
</evidence>
<organism evidence="15 16">
    <name type="scientific">Stygiobacter electus</name>
    <dbReference type="NCBI Taxonomy" id="3032292"/>
    <lineage>
        <taxon>Bacteria</taxon>
        <taxon>Pseudomonadati</taxon>
        <taxon>Ignavibacteriota</taxon>
        <taxon>Ignavibacteria</taxon>
        <taxon>Ignavibacteriales</taxon>
        <taxon>Melioribacteraceae</taxon>
        <taxon>Stygiobacter</taxon>
    </lineage>
</organism>
<dbReference type="CDD" id="cd12152">
    <property type="entry name" value="F1-ATPase_delta"/>
    <property type="match status" value="1"/>
</dbReference>
<evidence type="ECO:0000256" key="1">
    <source>
        <dbReference type="ARBA" id="ARBA00003543"/>
    </source>
</evidence>
<accession>A0AAE3P2J1</accession>
<evidence type="ECO:0000259" key="13">
    <source>
        <dbReference type="Pfam" id="PF00401"/>
    </source>
</evidence>
<dbReference type="EMBL" id="JARGDL010000025">
    <property type="protein sequence ID" value="MDF1613055.1"/>
    <property type="molecule type" value="Genomic_DNA"/>
</dbReference>
<dbReference type="GO" id="GO:0005524">
    <property type="term" value="F:ATP binding"/>
    <property type="evidence" value="ECO:0007669"/>
    <property type="project" value="UniProtKB-UniRule"/>
</dbReference>
<dbReference type="Gene3D" id="2.60.15.10">
    <property type="entry name" value="F0F1 ATP synthase delta/epsilon subunit, N-terminal"/>
    <property type="match status" value="1"/>
</dbReference>
<dbReference type="PANTHER" id="PTHR13822:SF10">
    <property type="entry name" value="ATP SYNTHASE EPSILON CHAIN, CHLOROPLASTIC"/>
    <property type="match status" value="1"/>
</dbReference>